<name>L8HGV1_ACACF</name>
<sequence>MDVYHWILRVEHYVGLGMSGFKLVGHWLHVPILCLMAAFAVYVVAYHLWCWRERGRLLGATQYASTSHGLVEYKWYGSGPVVLVLHGTPGGSDQGGMWHQLLLGGEHFSVLAPSRFGYVGTQLEAGHHGSRAELTLPQQAEAINGLLHALDLNKVGVVGIGGGGPLAMELVKNYPHKFWAFVLLGAVTRKWQPPEEESFADLDSLERFVFRQLNGLAMWTYYLLSVFFPSFMLRSLYAEGSSLDPNAIENLRSQGMDRDLQLFASLPESIDDMNRAESVPALIVHGKADKSVLAANHAEAAHAAMPWSELYLVDEASGMLWLGQEGEAVSRKVVSFLMGRMERGQVDELRHHHPANASPNSSVVVGVGGNTRRKAKKTNKKKATAKKDKEG</sequence>
<evidence type="ECO:0000259" key="3">
    <source>
        <dbReference type="Pfam" id="PF00561"/>
    </source>
</evidence>
<dbReference type="Proteomes" id="UP000011083">
    <property type="component" value="Unassembled WGS sequence"/>
</dbReference>
<dbReference type="PANTHER" id="PTHR43798">
    <property type="entry name" value="MONOACYLGLYCEROL LIPASE"/>
    <property type="match status" value="1"/>
</dbReference>
<feature type="transmembrane region" description="Helical" evidence="2">
    <location>
        <begin position="27"/>
        <end position="49"/>
    </location>
</feature>
<dbReference type="RefSeq" id="XP_004353174.1">
    <property type="nucleotide sequence ID" value="XM_004353122.1"/>
</dbReference>
<evidence type="ECO:0000313" key="4">
    <source>
        <dbReference type="EMBL" id="ELR23646.1"/>
    </source>
</evidence>
<evidence type="ECO:0000256" key="2">
    <source>
        <dbReference type="SAM" id="Phobius"/>
    </source>
</evidence>
<feature type="region of interest" description="Disordered" evidence="1">
    <location>
        <begin position="352"/>
        <end position="391"/>
    </location>
</feature>
<keyword evidence="2" id="KW-1133">Transmembrane helix</keyword>
<dbReference type="Gene3D" id="3.40.50.1820">
    <property type="entry name" value="alpha/beta hydrolase"/>
    <property type="match status" value="1"/>
</dbReference>
<accession>L8HGV1</accession>
<keyword evidence="5" id="KW-1185">Reference proteome</keyword>
<keyword evidence="2" id="KW-0812">Transmembrane</keyword>
<dbReference type="GeneID" id="14924628"/>
<dbReference type="InterPro" id="IPR029058">
    <property type="entry name" value="AB_hydrolase_fold"/>
</dbReference>
<dbReference type="EMBL" id="KB007857">
    <property type="protein sequence ID" value="ELR23646.1"/>
    <property type="molecule type" value="Genomic_DNA"/>
</dbReference>
<proteinExistence type="predicted"/>
<evidence type="ECO:0000313" key="5">
    <source>
        <dbReference type="Proteomes" id="UP000011083"/>
    </source>
</evidence>
<dbReference type="GO" id="GO:0016787">
    <property type="term" value="F:hydrolase activity"/>
    <property type="evidence" value="ECO:0007669"/>
    <property type="project" value="UniProtKB-KW"/>
</dbReference>
<evidence type="ECO:0000256" key="1">
    <source>
        <dbReference type="SAM" id="MobiDB-lite"/>
    </source>
</evidence>
<protein>
    <submittedName>
        <fullName evidence="4">Hydrolase</fullName>
    </submittedName>
</protein>
<gene>
    <name evidence="4" type="ORF">ACA1_072790</name>
</gene>
<feature type="compositionally biased region" description="Basic residues" evidence="1">
    <location>
        <begin position="371"/>
        <end position="384"/>
    </location>
</feature>
<dbReference type="AlphaFoldDB" id="L8HGV1"/>
<dbReference type="OrthoDB" id="284184at2759"/>
<dbReference type="InterPro" id="IPR050266">
    <property type="entry name" value="AB_hydrolase_sf"/>
</dbReference>
<dbReference type="KEGG" id="acan:ACA1_072790"/>
<dbReference type="GO" id="GO:0016020">
    <property type="term" value="C:membrane"/>
    <property type="evidence" value="ECO:0007669"/>
    <property type="project" value="TreeGrafter"/>
</dbReference>
<feature type="compositionally biased region" description="Low complexity" evidence="1">
    <location>
        <begin position="355"/>
        <end position="365"/>
    </location>
</feature>
<dbReference type="VEuPathDB" id="AmoebaDB:ACA1_072790"/>
<feature type="domain" description="AB hydrolase-1" evidence="3">
    <location>
        <begin position="80"/>
        <end position="313"/>
    </location>
</feature>
<dbReference type="Pfam" id="PF00561">
    <property type="entry name" value="Abhydrolase_1"/>
    <property type="match status" value="1"/>
</dbReference>
<dbReference type="SUPFAM" id="SSF53474">
    <property type="entry name" value="alpha/beta-Hydrolases"/>
    <property type="match status" value="1"/>
</dbReference>
<keyword evidence="4" id="KW-0378">Hydrolase</keyword>
<dbReference type="InterPro" id="IPR000073">
    <property type="entry name" value="AB_hydrolase_1"/>
</dbReference>
<reference evidence="4 5" key="1">
    <citation type="journal article" date="2013" name="Genome Biol.">
        <title>Genome of Acanthamoeba castellanii highlights extensive lateral gene transfer and early evolution of tyrosine kinase signaling.</title>
        <authorList>
            <person name="Clarke M."/>
            <person name="Lohan A.J."/>
            <person name="Liu B."/>
            <person name="Lagkouvardos I."/>
            <person name="Roy S."/>
            <person name="Zafar N."/>
            <person name="Bertelli C."/>
            <person name="Schilde C."/>
            <person name="Kianianmomeni A."/>
            <person name="Burglin T.R."/>
            <person name="Frech C."/>
            <person name="Turcotte B."/>
            <person name="Kopec K.O."/>
            <person name="Synnott J.M."/>
            <person name="Choo C."/>
            <person name="Paponov I."/>
            <person name="Finkler A."/>
            <person name="Soon Heng Tan C."/>
            <person name="Hutchins A.P."/>
            <person name="Weinmeier T."/>
            <person name="Rattei T."/>
            <person name="Chu J.S."/>
            <person name="Gimenez G."/>
            <person name="Irimia M."/>
            <person name="Rigden D.J."/>
            <person name="Fitzpatrick D.A."/>
            <person name="Lorenzo-Morales J."/>
            <person name="Bateman A."/>
            <person name="Chiu C.H."/>
            <person name="Tang P."/>
            <person name="Hegemann P."/>
            <person name="Fromm H."/>
            <person name="Raoult D."/>
            <person name="Greub G."/>
            <person name="Miranda-Saavedra D."/>
            <person name="Chen N."/>
            <person name="Nash P."/>
            <person name="Ginger M.L."/>
            <person name="Horn M."/>
            <person name="Schaap P."/>
            <person name="Caler L."/>
            <person name="Loftus B."/>
        </authorList>
    </citation>
    <scope>NUCLEOTIDE SEQUENCE [LARGE SCALE GENOMIC DNA]</scope>
    <source>
        <strain evidence="4 5">Neff</strain>
    </source>
</reference>
<keyword evidence="2" id="KW-0472">Membrane</keyword>
<dbReference type="PANTHER" id="PTHR43798:SF33">
    <property type="entry name" value="HYDROLASE, PUTATIVE (AFU_ORTHOLOGUE AFUA_2G14860)-RELATED"/>
    <property type="match status" value="1"/>
</dbReference>
<feature type="transmembrane region" description="Helical" evidence="2">
    <location>
        <begin position="216"/>
        <end position="237"/>
    </location>
</feature>
<organism evidence="4 5">
    <name type="scientific">Acanthamoeba castellanii (strain ATCC 30010 / Neff)</name>
    <dbReference type="NCBI Taxonomy" id="1257118"/>
    <lineage>
        <taxon>Eukaryota</taxon>
        <taxon>Amoebozoa</taxon>
        <taxon>Discosea</taxon>
        <taxon>Longamoebia</taxon>
        <taxon>Centramoebida</taxon>
        <taxon>Acanthamoebidae</taxon>
        <taxon>Acanthamoeba</taxon>
    </lineage>
</organism>